<dbReference type="Pfam" id="PF07669">
    <property type="entry name" value="Eco57I"/>
    <property type="match status" value="1"/>
</dbReference>
<dbReference type="Proteomes" id="UP000178724">
    <property type="component" value="Unassembled WGS sequence"/>
</dbReference>
<dbReference type="InterPro" id="IPR002052">
    <property type="entry name" value="DNA_methylase_N6_adenine_CS"/>
</dbReference>
<gene>
    <name evidence="2" type="ORF">A2625_02440</name>
</gene>
<evidence type="ECO:0000313" key="3">
    <source>
        <dbReference type="Proteomes" id="UP000178724"/>
    </source>
</evidence>
<proteinExistence type="predicted"/>
<dbReference type="EMBL" id="METM01000029">
    <property type="protein sequence ID" value="OGB89161.1"/>
    <property type="molecule type" value="Genomic_DNA"/>
</dbReference>
<evidence type="ECO:0000313" key="2">
    <source>
        <dbReference type="EMBL" id="OGB89161.1"/>
    </source>
</evidence>
<protein>
    <recommendedName>
        <fullName evidence="1">Type II methyltransferase M.TaqI-like domain-containing protein</fullName>
    </recommendedName>
</protein>
<dbReference type="GO" id="GO:0009007">
    <property type="term" value="F:site-specific DNA-methyltransferase (adenine-specific) activity"/>
    <property type="evidence" value="ECO:0007669"/>
    <property type="project" value="UniProtKB-EC"/>
</dbReference>
<dbReference type="PROSITE" id="PS00092">
    <property type="entry name" value="N6_MTASE"/>
    <property type="match status" value="1"/>
</dbReference>
<sequence length="341" mass="39822">MAKKIIFGQFNTKRDIWLKEHIKRFIISTKAAVAYDPFAGDGHLLEAARSIGFQETIGLDIDEKLDWAKNDSLLHIPTIDNAIIITNPPYLTNYSAKRKGVYQSVERYFSNSEYDDIYLIALERMIQTQKYVVAIVPETFINSNFKQKHKLNSITIIEDNCFDDTETPVCVLCFDGRVKDPKAIKVYKNDEYLNTLRYFEEMRIKPSKNIEMAFNDSAGNIALRAVDTTDPNSMIKFMRKDELDYDLNNIKQSSRLITLININKLNRNELDLFLEECNKVLFGFRDRTKDVLLSPFKGNMKNGRRRRRLDYETARAMLEIAYEKVYRRDTLWTISNCSNIH</sequence>
<feature type="domain" description="Type II methyltransferase M.TaqI-like" evidence="1">
    <location>
        <begin position="83"/>
        <end position="150"/>
    </location>
</feature>
<dbReference type="AlphaFoldDB" id="A0A1F4PZQ9"/>
<comment type="caution">
    <text evidence="2">The sequence shown here is derived from an EMBL/GenBank/DDBJ whole genome shotgun (WGS) entry which is preliminary data.</text>
</comment>
<organism evidence="2 3">
    <name type="scientific">candidate division WOR-1 bacterium RIFCSPHIGHO2_01_FULL_53_15</name>
    <dbReference type="NCBI Taxonomy" id="1802564"/>
    <lineage>
        <taxon>Bacteria</taxon>
        <taxon>Bacillati</taxon>
        <taxon>Saganbacteria</taxon>
    </lineage>
</organism>
<accession>A0A1F4PZQ9</accession>
<dbReference type="InterPro" id="IPR011639">
    <property type="entry name" value="MethylTrfase_TaqI-like_dom"/>
</dbReference>
<name>A0A1F4PZQ9_UNCSA</name>
<dbReference type="GO" id="GO:0003676">
    <property type="term" value="F:nucleic acid binding"/>
    <property type="evidence" value="ECO:0007669"/>
    <property type="project" value="InterPro"/>
</dbReference>
<dbReference type="Gene3D" id="3.40.50.150">
    <property type="entry name" value="Vaccinia Virus protein VP39"/>
    <property type="match status" value="1"/>
</dbReference>
<dbReference type="SUPFAM" id="SSF53335">
    <property type="entry name" value="S-adenosyl-L-methionine-dependent methyltransferases"/>
    <property type="match status" value="1"/>
</dbReference>
<dbReference type="GO" id="GO:0006304">
    <property type="term" value="P:DNA modification"/>
    <property type="evidence" value="ECO:0007669"/>
    <property type="project" value="InterPro"/>
</dbReference>
<dbReference type="InterPro" id="IPR029063">
    <property type="entry name" value="SAM-dependent_MTases_sf"/>
</dbReference>
<reference evidence="2 3" key="1">
    <citation type="journal article" date="2016" name="Nat. Commun.">
        <title>Thousands of microbial genomes shed light on interconnected biogeochemical processes in an aquifer system.</title>
        <authorList>
            <person name="Anantharaman K."/>
            <person name="Brown C.T."/>
            <person name="Hug L.A."/>
            <person name="Sharon I."/>
            <person name="Castelle C.J."/>
            <person name="Probst A.J."/>
            <person name="Thomas B.C."/>
            <person name="Singh A."/>
            <person name="Wilkins M.J."/>
            <person name="Karaoz U."/>
            <person name="Brodie E.L."/>
            <person name="Williams K.H."/>
            <person name="Hubbard S.S."/>
            <person name="Banfield J.F."/>
        </authorList>
    </citation>
    <scope>NUCLEOTIDE SEQUENCE [LARGE SCALE GENOMIC DNA]</scope>
</reference>
<dbReference type="GO" id="GO:0032259">
    <property type="term" value="P:methylation"/>
    <property type="evidence" value="ECO:0007669"/>
    <property type="project" value="InterPro"/>
</dbReference>
<evidence type="ECO:0000259" key="1">
    <source>
        <dbReference type="Pfam" id="PF07669"/>
    </source>
</evidence>